<keyword evidence="3" id="KW-1185">Reference proteome</keyword>
<sequence length="42" mass="5073">MKQQTTPRPVLWKIYKIGKKLAKYACYIAVLYFAWKGFMSWD</sequence>
<keyword evidence="1" id="KW-0812">Transmembrane</keyword>
<dbReference type="RefSeq" id="WP_262487478.1">
    <property type="nucleotide sequence ID" value="NZ_FOJG01000001.1"/>
</dbReference>
<feature type="transmembrane region" description="Helical" evidence="1">
    <location>
        <begin position="21"/>
        <end position="38"/>
    </location>
</feature>
<evidence type="ECO:0000256" key="1">
    <source>
        <dbReference type="SAM" id="Phobius"/>
    </source>
</evidence>
<reference evidence="3" key="1">
    <citation type="submission" date="2016-10" db="EMBL/GenBank/DDBJ databases">
        <authorList>
            <person name="Varghese N."/>
            <person name="Submissions S."/>
        </authorList>
    </citation>
    <scope>NUCLEOTIDE SEQUENCE [LARGE SCALE GENOMIC DNA]</scope>
    <source>
        <strain evidence="3">DSM 3695</strain>
    </source>
</reference>
<name>A0A1I0RG52_9BACT</name>
<organism evidence="2 3">
    <name type="scientific">Chitinophaga arvensicola</name>
    <dbReference type="NCBI Taxonomy" id="29529"/>
    <lineage>
        <taxon>Bacteria</taxon>
        <taxon>Pseudomonadati</taxon>
        <taxon>Bacteroidota</taxon>
        <taxon>Chitinophagia</taxon>
        <taxon>Chitinophagales</taxon>
        <taxon>Chitinophagaceae</taxon>
        <taxon>Chitinophaga</taxon>
    </lineage>
</organism>
<dbReference type="STRING" id="29529.SAMN04488122_2796"/>
<dbReference type="AlphaFoldDB" id="A0A1I0RG52"/>
<dbReference type="Proteomes" id="UP000199310">
    <property type="component" value="Unassembled WGS sequence"/>
</dbReference>
<evidence type="ECO:0000313" key="2">
    <source>
        <dbReference type="EMBL" id="SEW39898.1"/>
    </source>
</evidence>
<proteinExistence type="predicted"/>
<accession>A0A1I0RG52</accession>
<keyword evidence="1" id="KW-0472">Membrane</keyword>
<keyword evidence="1" id="KW-1133">Transmembrane helix</keyword>
<dbReference type="EMBL" id="FOJG01000001">
    <property type="protein sequence ID" value="SEW39898.1"/>
    <property type="molecule type" value="Genomic_DNA"/>
</dbReference>
<evidence type="ECO:0000313" key="3">
    <source>
        <dbReference type="Proteomes" id="UP000199310"/>
    </source>
</evidence>
<protein>
    <submittedName>
        <fullName evidence="2">Uncharacterized protein</fullName>
    </submittedName>
</protein>
<gene>
    <name evidence="2" type="ORF">SAMN04488122_2796</name>
</gene>